<evidence type="ECO:0008006" key="4">
    <source>
        <dbReference type="Google" id="ProtNLM"/>
    </source>
</evidence>
<evidence type="ECO:0000313" key="3">
    <source>
        <dbReference type="Proteomes" id="UP000472580"/>
    </source>
</evidence>
<dbReference type="PROSITE" id="PS51257">
    <property type="entry name" value="PROKAR_LIPOPROTEIN"/>
    <property type="match status" value="1"/>
</dbReference>
<name>A0A6L6YLB9_9BURK</name>
<dbReference type="EMBL" id="WSRP01000035">
    <property type="protein sequence ID" value="MVX57538.1"/>
    <property type="molecule type" value="Genomic_DNA"/>
</dbReference>
<comment type="caution">
    <text evidence="2">The sequence shown here is derived from an EMBL/GenBank/DDBJ whole genome shotgun (WGS) entry which is preliminary data.</text>
</comment>
<feature type="signal peptide" evidence="1">
    <location>
        <begin position="1"/>
        <end position="23"/>
    </location>
</feature>
<sequence length="261" mass="28777">MRKLAAAAVCCLMLQGCSLLGLASTGISVATPKHGWFDVNSQLTEPDQIKRPEVPLNLSLKTRIIIQGLDLDSAGVLENSVEWLYREDLNKLLSKLFESSGLAVINDRGLDGTVFVEISDSAEDPGTRYIPILPTLRWTERKVGKMRITFINSSDKKVTSGIQEESVFVQSGVIADEPNAPYKQKSFEISRAAYTFQGEFVGLDKLDEQLFYRCIKVIQDKISLDKFFAEPDNVPNESQAPDPKGGWYNNLGGEVAGGVTQ</sequence>
<keyword evidence="3" id="KW-1185">Reference proteome</keyword>
<organism evidence="2 3">
    <name type="scientific">Parasutterella muris</name>
    <dbReference type="NCBI Taxonomy" id="2565572"/>
    <lineage>
        <taxon>Bacteria</taxon>
        <taxon>Pseudomonadati</taxon>
        <taxon>Pseudomonadota</taxon>
        <taxon>Betaproteobacteria</taxon>
        <taxon>Burkholderiales</taxon>
        <taxon>Sutterellaceae</taxon>
        <taxon>Parasutterella</taxon>
    </lineage>
</organism>
<evidence type="ECO:0000313" key="2">
    <source>
        <dbReference type="EMBL" id="MVX57538.1"/>
    </source>
</evidence>
<reference evidence="2 3" key="1">
    <citation type="submission" date="2019-12" db="EMBL/GenBank/DDBJ databases">
        <title>Microbes associate with the intestines of laboratory mice.</title>
        <authorList>
            <person name="Navarre W."/>
            <person name="Wong E."/>
        </authorList>
    </citation>
    <scope>NUCLEOTIDE SEQUENCE [LARGE SCALE GENOMIC DNA]</scope>
    <source>
        <strain evidence="2 3">NM82_D38</strain>
    </source>
</reference>
<proteinExistence type="predicted"/>
<dbReference type="OrthoDB" id="9156792at2"/>
<protein>
    <recommendedName>
        <fullName evidence="4">Outer membrane protein assembly factor BamC</fullName>
    </recommendedName>
</protein>
<dbReference type="RefSeq" id="WP_160335959.1">
    <property type="nucleotide sequence ID" value="NZ_WSRP01000035.1"/>
</dbReference>
<dbReference type="AlphaFoldDB" id="A0A6L6YLB9"/>
<accession>A0A6L6YLB9</accession>
<keyword evidence="1" id="KW-0732">Signal</keyword>
<evidence type="ECO:0000256" key="1">
    <source>
        <dbReference type="SAM" id="SignalP"/>
    </source>
</evidence>
<gene>
    <name evidence="2" type="ORF">E5987_10070</name>
</gene>
<dbReference type="Proteomes" id="UP000472580">
    <property type="component" value="Unassembled WGS sequence"/>
</dbReference>
<feature type="chain" id="PRO_5026778909" description="Outer membrane protein assembly factor BamC" evidence="1">
    <location>
        <begin position="24"/>
        <end position="261"/>
    </location>
</feature>